<keyword evidence="3" id="KW-0808">Transferase</keyword>
<dbReference type="GO" id="GO:0004766">
    <property type="term" value="F:spermidine synthase activity"/>
    <property type="evidence" value="ECO:0007669"/>
    <property type="project" value="UniProtKB-EC"/>
</dbReference>
<dbReference type="EMBL" id="FWFF01000013">
    <property type="protein sequence ID" value="SLM97709.1"/>
    <property type="molecule type" value="Genomic_DNA"/>
</dbReference>
<evidence type="ECO:0000313" key="3">
    <source>
        <dbReference type="EMBL" id="SLM97709.1"/>
    </source>
</evidence>
<evidence type="ECO:0000256" key="2">
    <source>
        <dbReference type="SAM" id="MobiDB-lite"/>
    </source>
</evidence>
<dbReference type="PANTHER" id="PTHR43317">
    <property type="entry name" value="THERMOSPERMINE SYNTHASE ACAULIS5"/>
    <property type="match status" value="1"/>
</dbReference>
<gene>
    <name evidence="3" type="ORF">FM105_07605</name>
</gene>
<dbReference type="SUPFAM" id="SSF53335">
    <property type="entry name" value="S-adenosyl-L-methionine-dependent methyltransferases"/>
    <property type="match status" value="1"/>
</dbReference>
<name>A0A1X6XF56_9MICO</name>
<organism evidence="3 4">
    <name type="scientific">Brevibacterium yomogidense</name>
    <dbReference type="NCBI Taxonomy" id="946573"/>
    <lineage>
        <taxon>Bacteria</taxon>
        <taxon>Bacillati</taxon>
        <taxon>Actinomycetota</taxon>
        <taxon>Actinomycetes</taxon>
        <taxon>Micrococcales</taxon>
        <taxon>Brevibacteriaceae</taxon>
        <taxon>Brevibacterium</taxon>
    </lineage>
</organism>
<dbReference type="PANTHER" id="PTHR43317:SF1">
    <property type="entry name" value="THERMOSPERMINE SYNTHASE ACAULIS5"/>
    <property type="match status" value="1"/>
</dbReference>
<dbReference type="RefSeq" id="WP_179207115.1">
    <property type="nucleotide sequence ID" value="NZ_FWFF01000013.1"/>
</dbReference>
<accession>A0A1X6XF56</accession>
<dbReference type="Proteomes" id="UP000196581">
    <property type="component" value="Unassembled WGS sequence"/>
</dbReference>
<dbReference type="AlphaFoldDB" id="A0A1X6XF56"/>
<dbReference type="Gene3D" id="3.40.50.150">
    <property type="entry name" value="Vaccinia Virus protein VP39"/>
    <property type="match status" value="1"/>
</dbReference>
<evidence type="ECO:0000313" key="4">
    <source>
        <dbReference type="Proteomes" id="UP000196581"/>
    </source>
</evidence>
<keyword evidence="4" id="KW-1185">Reference proteome</keyword>
<dbReference type="InterPro" id="IPR029063">
    <property type="entry name" value="SAM-dependent_MTases_sf"/>
</dbReference>
<feature type="region of interest" description="Disordered" evidence="2">
    <location>
        <begin position="1"/>
        <end position="30"/>
    </location>
</feature>
<evidence type="ECO:0000256" key="1">
    <source>
        <dbReference type="ARBA" id="ARBA00023115"/>
    </source>
</evidence>
<keyword evidence="1" id="KW-0620">Polyamine biosynthesis</keyword>
<dbReference type="GO" id="GO:0006596">
    <property type="term" value="P:polyamine biosynthetic process"/>
    <property type="evidence" value="ECO:0007669"/>
    <property type="project" value="UniProtKB-KW"/>
</dbReference>
<reference evidence="4" key="1">
    <citation type="submission" date="2017-02" db="EMBL/GenBank/DDBJ databases">
        <authorList>
            <person name="Dridi B."/>
        </authorList>
    </citation>
    <scope>NUCLEOTIDE SEQUENCE [LARGE SCALE GENOMIC DNA]</scope>
    <source>
        <strain evidence="4">B Co 03.10</strain>
    </source>
</reference>
<dbReference type="EC" id="2.5.1.16" evidence="3"/>
<proteinExistence type="predicted"/>
<sequence>MSARRARSGSRTSPSPPTGPVPADTGTASFDAVPGDPHAYVLTLNGVPSSPYHAHDPEVLGFEYLRWIAHLTAAALPAGRSVRAVHIGGAACALPRHLDAIRPGSRQTVVEIDAALADWVRTHLDLPRSPALAIRAADGAVEITRFRPDSIDLIVRDAFAGDTTPAPLSSPAWFDAVHAALGPHGVYIANVADAADRSALRSEVDALRTRFSHVLAVAEPTQFRRRRRGNVVVAATHDPIDAHAVEAAVRGDGASVRSGAGLLSHLGPAHSRR</sequence>
<dbReference type="NCBIfam" id="NF037959">
    <property type="entry name" value="MFS_SpdSyn"/>
    <property type="match status" value="1"/>
</dbReference>
<protein>
    <submittedName>
        <fullName evidence="3">Spermidine synthase</fullName>
        <ecNumber evidence="3">2.5.1.16</ecNumber>
    </submittedName>
</protein>